<gene>
    <name evidence="15" type="ORF">CDSE_0345</name>
</gene>
<dbReference type="PIRSF" id="PIRSF015601">
    <property type="entry name" value="MTase_slr0722"/>
    <property type="match status" value="1"/>
</dbReference>
<evidence type="ECO:0000256" key="12">
    <source>
        <dbReference type="PIRNR" id="PIRNR015601"/>
    </source>
</evidence>
<dbReference type="GO" id="GO:0070475">
    <property type="term" value="P:rRNA base methylation"/>
    <property type="evidence" value="ECO:0007669"/>
    <property type="project" value="TreeGrafter"/>
</dbReference>
<keyword evidence="8 12" id="KW-0808">Transferase</keyword>
<accession>M1M333</accession>
<evidence type="ECO:0000256" key="2">
    <source>
        <dbReference type="ARBA" id="ARBA00005528"/>
    </source>
</evidence>
<evidence type="ECO:0000256" key="3">
    <source>
        <dbReference type="ARBA" id="ARBA00012328"/>
    </source>
</evidence>
<dbReference type="SUPFAM" id="SSF88697">
    <property type="entry name" value="PUA domain-like"/>
    <property type="match status" value="1"/>
</dbReference>
<evidence type="ECO:0000256" key="6">
    <source>
        <dbReference type="ARBA" id="ARBA00022552"/>
    </source>
</evidence>
<evidence type="ECO:0000259" key="13">
    <source>
        <dbReference type="Pfam" id="PF04452"/>
    </source>
</evidence>
<dbReference type="GO" id="GO:0070042">
    <property type="term" value="F:rRNA (uridine-N3-)-methyltransferase activity"/>
    <property type="evidence" value="ECO:0007669"/>
    <property type="project" value="TreeGrafter"/>
</dbReference>
<keyword evidence="9 12" id="KW-0949">S-adenosyl-L-methionine</keyword>
<evidence type="ECO:0000313" key="15">
    <source>
        <dbReference type="EMBL" id="AGF46680.1"/>
    </source>
</evidence>
<dbReference type="CDD" id="cd18084">
    <property type="entry name" value="RsmE-like"/>
    <property type="match status" value="1"/>
</dbReference>
<keyword evidence="5 12" id="KW-0963">Cytoplasm</keyword>
<dbReference type="InterPro" id="IPR006700">
    <property type="entry name" value="RsmE"/>
</dbReference>
<evidence type="ECO:0000313" key="16">
    <source>
        <dbReference type="Proteomes" id="UP000011547"/>
    </source>
</evidence>
<dbReference type="InterPro" id="IPR015947">
    <property type="entry name" value="PUA-like_sf"/>
</dbReference>
<dbReference type="Gene3D" id="3.40.1280.10">
    <property type="match status" value="1"/>
</dbReference>
<protein>
    <recommendedName>
        <fullName evidence="4 12">Ribosomal RNA small subunit methyltransferase E</fullName>
        <ecNumber evidence="3 12">2.1.1.193</ecNumber>
    </recommendedName>
</protein>
<dbReference type="GO" id="GO:0005737">
    <property type="term" value="C:cytoplasm"/>
    <property type="evidence" value="ECO:0007669"/>
    <property type="project" value="UniProtKB-SubCell"/>
</dbReference>
<reference evidence="15 16" key="1">
    <citation type="journal article" date="2013" name="Genome Biol. Evol.">
        <title>Genome evolution and phylogenomic analysis of candidatus kinetoplastibacterium, the betaproteobacterial endosymbionts of strigomonas and angomonas.</title>
        <authorList>
            <person name="Alves J.M."/>
            <person name="Serrano M.G."/>
            <person name="Maia da Silva F."/>
            <person name="Voegtly L.J."/>
            <person name="Matveyev A.V."/>
            <person name="Teixeira M.M."/>
            <person name="Camargo E.P."/>
            <person name="Buck G.A."/>
        </authorList>
    </citation>
    <scope>NUCLEOTIDE SEQUENCE [LARGE SCALE GENOMIC DNA]</scope>
    <source>
        <strain evidence="15 16">TCC079E</strain>
    </source>
</reference>
<dbReference type="RefSeq" id="WP_015396091.1">
    <property type="nucleotide sequence ID" value="NC_020294.1"/>
</dbReference>
<dbReference type="InterPro" id="IPR046886">
    <property type="entry name" value="RsmE_MTase_dom"/>
</dbReference>
<dbReference type="PANTHER" id="PTHR30027:SF3">
    <property type="entry name" value="16S RRNA (URACIL(1498)-N(3))-METHYLTRANSFERASE"/>
    <property type="match status" value="1"/>
</dbReference>
<evidence type="ECO:0000256" key="5">
    <source>
        <dbReference type="ARBA" id="ARBA00022490"/>
    </source>
</evidence>
<evidence type="ECO:0000256" key="8">
    <source>
        <dbReference type="ARBA" id="ARBA00022679"/>
    </source>
</evidence>
<dbReference type="Gene3D" id="2.40.240.20">
    <property type="entry name" value="Hypothetical PUA domain-like, domain 1"/>
    <property type="match status" value="1"/>
</dbReference>
<dbReference type="NCBIfam" id="TIGR00046">
    <property type="entry name" value="RsmE family RNA methyltransferase"/>
    <property type="match status" value="1"/>
</dbReference>
<dbReference type="STRING" id="1208919.CDSE_0345"/>
<name>M1M333_9PROT</name>
<comment type="subcellular location">
    <subcellularLocation>
        <location evidence="1 12">Cytoplasm</location>
    </subcellularLocation>
</comment>
<dbReference type="NCBIfam" id="NF008692">
    <property type="entry name" value="PRK11713.1-5"/>
    <property type="match status" value="1"/>
</dbReference>
<evidence type="ECO:0000256" key="11">
    <source>
        <dbReference type="ARBA" id="ARBA00047944"/>
    </source>
</evidence>
<dbReference type="Pfam" id="PF20260">
    <property type="entry name" value="PUA_4"/>
    <property type="match status" value="1"/>
</dbReference>
<dbReference type="SUPFAM" id="SSF75217">
    <property type="entry name" value="alpha/beta knot"/>
    <property type="match status" value="1"/>
</dbReference>
<dbReference type="HOGENOM" id="CLU_067442_3_0_4"/>
<evidence type="ECO:0000256" key="1">
    <source>
        <dbReference type="ARBA" id="ARBA00004496"/>
    </source>
</evidence>
<dbReference type="AlphaFoldDB" id="M1M333"/>
<dbReference type="EMBL" id="CP003803">
    <property type="protein sequence ID" value="AGF46680.1"/>
    <property type="molecule type" value="Genomic_DNA"/>
</dbReference>
<dbReference type="EC" id="2.1.1.193" evidence="3 12"/>
<keyword evidence="7 12" id="KW-0489">Methyltransferase</keyword>
<feature type="domain" description="Ribosomal RNA small subunit methyltransferase E methyltransferase" evidence="13">
    <location>
        <begin position="77"/>
        <end position="238"/>
    </location>
</feature>
<dbReference type="Pfam" id="PF04452">
    <property type="entry name" value="Methyltrans_RNA"/>
    <property type="match status" value="1"/>
</dbReference>
<dbReference type="InterPro" id="IPR029026">
    <property type="entry name" value="tRNA_m1G_MTases_N"/>
</dbReference>
<keyword evidence="16" id="KW-1185">Reference proteome</keyword>
<evidence type="ECO:0000256" key="9">
    <source>
        <dbReference type="ARBA" id="ARBA00022691"/>
    </source>
</evidence>
<comment type="function">
    <text evidence="10 12">Specifically methylates the N3 position of the uracil ring of uridine 1498 (m3U1498) in 16S rRNA. Acts on the fully assembled 30S ribosomal subunit.</text>
</comment>
<evidence type="ECO:0000259" key="14">
    <source>
        <dbReference type="Pfam" id="PF20260"/>
    </source>
</evidence>
<evidence type="ECO:0000256" key="10">
    <source>
        <dbReference type="ARBA" id="ARBA00025699"/>
    </source>
</evidence>
<sequence>MHLPRFFLNEKIQTNTHILLPKAISHHAKQVLRLRNYSNIILFNGESGEFKATIEFQKDKTFALISSFDPREAELDGDITLIQSMTTNNKMDFIIEKASELGVKTIIPLYTKRSIIHIANEKLEKRMSHWSKIAESASEQCGRNRITKIAKPIEFNSYMASPLNNIHLFCNTKSNIKIEKLLLSRNNINSLSIMIGPEGGWSQEECLIAESTINIYPVNSGSRILRTETAGIVITSIASSTLLWNN</sequence>
<evidence type="ECO:0000256" key="7">
    <source>
        <dbReference type="ARBA" id="ARBA00022603"/>
    </source>
</evidence>
<comment type="catalytic activity">
    <reaction evidence="11 12">
        <text>uridine(1498) in 16S rRNA + S-adenosyl-L-methionine = N(3)-methyluridine(1498) in 16S rRNA + S-adenosyl-L-homocysteine + H(+)</text>
        <dbReference type="Rhea" id="RHEA:42920"/>
        <dbReference type="Rhea" id="RHEA-COMP:10283"/>
        <dbReference type="Rhea" id="RHEA-COMP:10284"/>
        <dbReference type="ChEBI" id="CHEBI:15378"/>
        <dbReference type="ChEBI" id="CHEBI:57856"/>
        <dbReference type="ChEBI" id="CHEBI:59789"/>
        <dbReference type="ChEBI" id="CHEBI:65315"/>
        <dbReference type="ChEBI" id="CHEBI:74502"/>
        <dbReference type="EC" id="2.1.1.193"/>
    </reaction>
</comment>
<dbReference type="InterPro" id="IPR046887">
    <property type="entry name" value="RsmE_PUA-like"/>
</dbReference>
<dbReference type="PANTHER" id="PTHR30027">
    <property type="entry name" value="RIBOSOMAL RNA SMALL SUBUNIT METHYLTRANSFERASE E"/>
    <property type="match status" value="1"/>
</dbReference>
<proteinExistence type="inferred from homology"/>
<organism evidence="15 16">
    <name type="scientific">Candidatus Kinetoplastidibacterium desouzai TCC079E</name>
    <dbReference type="NCBI Taxonomy" id="1208919"/>
    <lineage>
        <taxon>Bacteria</taxon>
        <taxon>Pseudomonadati</taxon>
        <taxon>Pseudomonadota</taxon>
        <taxon>Betaproteobacteria</taxon>
        <taxon>Candidatus Kinetoplastidibacterium</taxon>
    </lineage>
</organism>
<dbReference type="Proteomes" id="UP000011547">
    <property type="component" value="Chromosome"/>
</dbReference>
<dbReference type="KEGG" id="kde:CDSE_0345"/>
<dbReference type="eggNOG" id="COG1385">
    <property type="taxonomic scope" value="Bacteria"/>
</dbReference>
<dbReference type="InterPro" id="IPR029028">
    <property type="entry name" value="Alpha/beta_knot_MTases"/>
</dbReference>
<keyword evidence="6 12" id="KW-0698">rRNA processing</keyword>
<dbReference type="PATRIC" id="fig|1208919.3.peg.117"/>
<dbReference type="OrthoDB" id="9815641at2"/>
<comment type="similarity">
    <text evidence="2 12">Belongs to the RNA methyltransferase RsmE family.</text>
</comment>
<evidence type="ECO:0000256" key="4">
    <source>
        <dbReference type="ARBA" id="ARBA00013673"/>
    </source>
</evidence>
<feature type="domain" description="Ribosomal RNA small subunit methyltransferase E PUA-like" evidence="14">
    <location>
        <begin position="20"/>
        <end position="56"/>
    </location>
</feature>